<evidence type="ECO:0000256" key="27">
    <source>
        <dbReference type="SAM" id="Phobius"/>
    </source>
</evidence>
<dbReference type="InterPro" id="IPR023346">
    <property type="entry name" value="Lysozyme-like_dom_sf"/>
</dbReference>
<comment type="similarity">
    <text evidence="4">In the C-terminal section; belongs to the transpeptidase family.</text>
</comment>
<name>A0ABU1VR94_9GAMM</name>
<evidence type="ECO:0000256" key="6">
    <source>
        <dbReference type="ARBA" id="ARBA00012448"/>
    </source>
</evidence>
<evidence type="ECO:0000256" key="17">
    <source>
        <dbReference type="ARBA" id="ARBA00022968"/>
    </source>
</evidence>
<evidence type="ECO:0000256" key="20">
    <source>
        <dbReference type="ARBA" id="ARBA00023136"/>
    </source>
</evidence>
<dbReference type="SUPFAM" id="SSF56601">
    <property type="entry name" value="beta-lactamase/transpeptidase-like"/>
    <property type="match status" value="1"/>
</dbReference>
<reference evidence="31 32" key="1">
    <citation type="submission" date="2023-07" db="EMBL/GenBank/DDBJ databases">
        <title>Sorghum-associated microbial communities from plants grown in Nebraska, USA.</title>
        <authorList>
            <person name="Schachtman D."/>
        </authorList>
    </citation>
    <scope>NUCLEOTIDE SEQUENCE [LARGE SCALE GENOMIC DNA]</scope>
    <source>
        <strain evidence="31 32">BE187</strain>
    </source>
</reference>
<feature type="domain" description="Glycosyl transferase family 51" evidence="29">
    <location>
        <begin position="61"/>
        <end position="235"/>
    </location>
</feature>
<evidence type="ECO:0000256" key="8">
    <source>
        <dbReference type="ARBA" id="ARBA00022475"/>
    </source>
</evidence>
<keyword evidence="8" id="KW-1003">Cell membrane</keyword>
<evidence type="ECO:0000256" key="9">
    <source>
        <dbReference type="ARBA" id="ARBA00022519"/>
    </source>
</evidence>
<evidence type="ECO:0000256" key="21">
    <source>
        <dbReference type="ARBA" id="ARBA00023251"/>
    </source>
</evidence>
<dbReference type="InterPro" id="IPR031376">
    <property type="entry name" value="PCB_OB"/>
</dbReference>
<evidence type="ECO:0000256" key="19">
    <source>
        <dbReference type="ARBA" id="ARBA00022989"/>
    </source>
</evidence>
<evidence type="ECO:0000256" key="3">
    <source>
        <dbReference type="ARBA" id="ARBA00004752"/>
    </source>
</evidence>
<dbReference type="Gene3D" id="3.40.710.10">
    <property type="entry name" value="DD-peptidase/beta-lactamase superfamily"/>
    <property type="match status" value="2"/>
</dbReference>
<keyword evidence="10" id="KW-0121">Carboxypeptidase</keyword>
<feature type="transmembrane region" description="Helical" evidence="27">
    <location>
        <begin position="12"/>
        <end position="33"/>
    </location>
</feature>
<evidence type="ECO:0000256" key="22">
    <source>
        <dbReference type="ARBA" id="ARBA00023268"/>
    </source>
</evidence>
<dbReference type="SUPFAM" id="SSF53955">
    <property type="entry name" value="Lysozyme-like"/>
    <property type="match status" value="1"/>
</dbReference>
<keyword evidence="20 27" id="KW-0472">Membrane</keyword>
<evidence type="ECO:0000256" key="25">
    <source>
        <dbReference type="ARBA" id="ARBA00044770"/>
    </source>
</evidence>
<organism evidence="31 32">
    <name type="scientific">Agrilutibacter niabensis</name>
    <dbReference type="NCBI Taxonomy" id="380628"/>
    <lineage>
        <taxon>Bacteria</taxon>
        <taxon>Pseudomonadati</taxon>
        <taxon>Pseudomonadota</taxon>
        <taxon>Gammaproteobacteria</taxon>
        <taxon>Lysobacterales</taxon>
        <taxon>Lysobacteraceae</taxon>
        <taxon>Agrilutibacter</taxon>
    </lineage>
</organism>
<evidence type="ECO:0000256" key="10">
    <source>
        <dbReference type="ARBA" id="ARBA00022645"/>
    </source>
</evidence>
<sequence length="841" mass="91618">MPRLRRLLRWSLIAAASVVLLGATALGILYFLIAPKLPDVETLRTVELQEPMYVYSRDGRLMALFGETRRYPINIEEVPQQLKQAFLAAEDARFYKHHGVDYKGIARAMWLLATTNDKRVPGGSTITQQVARQFFLSQEYSYKRKLAEMMLAMRIENELSKDEIFELYLNKSFFGHRAYGVGAAAEFYYGKKLNQLSLDEMASLAAIPKFPSTANPLSNPARAKERRDVYILQRMAQLKYISQAEADAAKAVPMHASPHERPVEVNAPYVAEMVRQEMVARYGAEALTKGYHVTTTIDPTLQAAADRAIRAGLRIYDLRHGWHGVEQHFDLADGEDEATMLARLRDVSSQADLLPALVLGVADGGARVMLADGRQIELGADQGWNGQAPATLVKRGDLVRVLRSETAAAASDVPAGTASKPGGPGAIRYSLNQLPRAQSALVSLEPGNGALRALSGGYSFAGNKFNRATQARRQPGSSFKPFVYAAAFERGFNPASVVLDAPVVFKDRRGHLWRPQNDTGNFAGPMRLREAMVQSRNLVSVRLLDAIGVDYARKYISHLGFEEKELPPNLSMSLGTASLTPLSVARGFSVFANGGFLVTPWFIDEVRDSNGAVLFKEKPATACPDCDFGSAGKVVAATAASSTDVDGFDLGPRGGAAPAVKEADKSKPKDIKAPPADMVVAPRAIDNRIAYQIVSMLRDVVLRGTGTPAKVLGREDIGGKTGSTNDHRDAWFSGIGGPFVTTVWVGRDDYKSLGYREYGGKAALPIWIDYMRVALDGKPIAVNEPPNGMVKVSVAANGALLPEGTGGVLEWVKAEDLDRMETYVDYGPQDAVPAEESFDIF</sequence>
<accession>A0ABU1VR94</accession>
<dbReference type="RefSeq" id="WP_310054133.1">
    <property type="nucleotide sequence ID" value="NZ_JAVDVW010000002.1"/>
</dbReference>
<evidence type="ECO:0000259" key="28">
    <source>
        <dbReference type="Pfam" id="PF00905"/>
    </source>
</evidence>
<keyword evidence="12 31" id="KW-0328">Glycosyltransferase</keyword>
<protein>
    <recommendedName>
        <fullName evidence="7">Penicillin-binding protein 1A</fullName>
        <ecNumber evidence="25">2.4.99.28</ecNumber>
        <ecNumber evidence="6">3.4.16.4</ecNumber>
    </recommendedName>
</protein>
<evidence type="ECO:0000259" key="29">
    <source>
        <dbReference type="Pfam" id="PF00912"/>
    </source>
</evidence>
<evidence type="ECO:0000256" key="13">
    <source>
        <dbReference type="ARBA" id="ARBA00022679"/>
    </source>
</evidence>
<dbReference type="Pfam" id="PF00905">
    <property type="entry name" value="Transpeptidase"/>
    <property type="match status" value="1"/>
</dbReference>
<evidence type="ECO:0000256" key="18">
    <source>
        <dbReference type="ARBA" id="ARBA00022984"/>
    </source>
</evidence>
<evidence type="ECO:0000259" key="30">
    <source>
        <dbReference type="Pfam" id="PF17092"/>
    </source>
</evidence>
<keyword evidence="19 27" id="KW-1133">Transmembrane helix</keyword>
<evidence type="ECO:0000256" key="7">
    <source>
        <dbReference type="ARBA" id="ARBA00018638"/>
    </source>
</evidence>
<keyword evidence="11" id="KW-0645">Protease</keyword>
<evidence type="ECO:0000313" key="32">
    <source>
        <dbReference type="Proteomes" id="UP001267878"/>
    </source>
</evidence>
<keyword evidence="15 31" id="KW-0378">Hydrolase</keyword>
<keyword evidence="32" id="KW-1185">Reference proteome</keyword>
<dbReference type="Proteomes" id="UP001267878">
    <property type="component" value="Unassembled WGS sequence"/>
</dbReference>
<comment type="function">
    <text evidence="1">Cell wall formation. Synthesis of cross-linked peptidoglycan from the lipid intermediates. The enzyme has a penicillin-insensitive transglycosylase N-terminal domain (formation of linear glycan strands) and a penicillin-sensitive transpeptidase C-terminal domain (cross-linking of the peptide subunits).</text>
</comment>
<keyword evidence="14 27" id="KW-0812">Transmembrane</keyword>
<keyword evidence="17" id="KW-0735">Signal-anchor</keyword>
<keyword evidence="18" id="KW-0573">Peptidoglycan synthesis</keyword>
<comment type="catalytic activity">
    <reaction evidence="26">
        <text>[GlcNAc-(1-&gt;4)-Mur2Ac(oyl-L-Ala-gamma-D-Glu-L-Lys-D-Ala-D-Ala)](n)-di-trans,octa-cis-undecaprenyl diphosphate + beta-D-GlcNAc-(1-&gt;4)-Mur2Ac(oyl-L-Ala-gamma-D-Glu-L-Lys-D-Ala-D-Ala)-di-trans,octa-cis-undecaprenyl diphosphate = [GlcNAc-(1-&gt;4)-Mur2Ac(oyl-L-Ala-gamma-D-Glu-L-Lys-D-Ala-D-Ala)](n+1)-di-trans,octa-cis-undecaprenyl diphosphate + di-trans,octa-cis-undecaprenyl diphosphate + H(+)</text>
        <dbReference type="Rhea" id="RHEA:23708"/>
        <dbReference type="Rhea" id="RHEA-COMP:9602"/>
        <dbReference type="Rhea" id="RHEA-COMP:9603"/>
        <dbReference type="ChEBI" id="CHEBI:15378"/>
        <dbReference type="ChEBI" id="CHEBI:58405"/>
        <dbReference type="ChEBI" id="CHEBI:60033"/>
        <dbReference type="ChEBI" id="CHEBI:78435"/>
        <dbReference type="EC" id="2.4.99.28"/>
    </reaction>
</comment>
<dbReference type="PANTHER" id="PTHR32282:SF27">
    <property type="entry name" value="PENICILLIN-BINDING PROTEIN 1A"/>
    <property type="match status" value="1"/>
</dbReference>
<dbReference type="InterPro" id="IPR001264">
    <property type="entry name" value="Glyco_trans_51"/>
</dbReference>
<dbReference type="EC" id="2.4.99.28" evidence="25"/>
<comment type="caution">
    <text evidence="31">The sequence shown here is derived from an EMBL/GenBank/DDBJ whole genome shotgun (WGS) entry which is preliminary data.</text>
</comment>
<evidence type="ECO:0000256" key="2">
    <source>
        <dbReference type="ARBA" id="ARBA00004249"/>
    </source>
</evidence>
<keyword evidence="22" id="KW-0511">Multifunctional enzyme</keyword>
<feature type="domain" description="Penicillin-binding protein transpeptidase" evidence="28">
    <location>
        <begin position="442"/>
        <end position="616"/>
    </location>
</feature>
<evidence type="ECO:0000256" key="23">
    <source>
        <dbReference type="ARBA" id="ARBA00023316"/>
    </source>
</evidence>
<dbReference type="InterPro" id="IPR012338">
    <property type="entry name" value="Beta-lactam/transpept-like"/>
</dbReference>
<dbReference type="InterPro" id="IPR001460">
    <property type="entry name" value="PCN-bd_Tpept"/>
</dbReference>
<evidence type="ECO:0000313" key="31">
    <source>
        <dbReference type="EMBL" id="MDR7099743.1"/>
    </source>
</evidence>
<evidence type="ECO:0000256" key="26">
    <source>
        <dbReference type="ARBA" id="ARBA00049902"/>
    </source>
</evidence>
<comment type="catalytic activity">
    <reaction evidence="24">
        <text>Preferential cleavage: (Ac)2-L-Lys-D-Ala-|-D-Ala. Also transpeptidation of peptidyl-alanyl moieties that are N-acyl substituents of D-alanine.</text>
        <dbReference type="EC" id="3.4.16.4"/>
    </reaction>
</comment>
<evidence type="ECO:0000256" key="5">
    <source>
        <dbReference type="ARBA" id="ARBA00007739"/>
    </source>
</evidence>
<dbReference type="PANTHER" id="PTHR32282">
    <property type="entry name" value="BINDING PROTEIN TRANSPEPTIDASE, PUTATIVE-RELATED"/>
    <property type="match status" value="1"/>
</dbReference>
<keyword evidence="13 31" id="KW-0808">Transferase</keyword>
<keyword evidence="23" id="KW-0961">Cell wall biogenesis/degradation</keyword>
<comment type="subcellular location">
    <subcellularLocation>
        <location evidence="2">Cell inner membrane</location>
        <topology evidence="2">Single-pass type II membrane protein</topology>
    </subcellularLocation>
</comment>
<evidence type="ECO:0000256" key="14">
    <source>
        <dbReference type="ARBA" id="ARBA00022692"/>
    </source>
</evidence>
<proteinExistence type="inferred from homology"/>
<comment type="pathway">
    <text evidence="3">Cell wall biogenesis; peptidoglycan biosynthesis.</text>
</comment>
<keyword evidence="16" id="KW-0133">Cell shape</keyword>
<evidence type="ECO:0000256" key="11">
    <source>
        <dbReference type="ARBA" id="ARBA00022670"/>
    </source>
</evidence>
<feature type="domain" description="Penicillin-binding protein OB-like" evidence="30">
    <location>
        <begin position="322"/>
        <end position="436"/>
    </location>
</feature>
<keyword evidence="21" id="KW-0046">Antibiotic resistance</keyword>
<evidence type="ECO:0000256" key="24">
    <source>
        <dbReference type="ARBA" id="ARBA00034000"/>
    </source>
</evidence>
<dbReference type="Pfam" id="PF00912">
    <property type="entry name" value="Transgly"/>
    <property type="match status" value="1"/>
</dbReference>
<gene>
    <name evidence="31" type="ORF">J2X04_002124</name>
</gene>
<evidence type="ECO:0000256" key="16">
    <source>
        <dbReference type="ARBA" id="ARBA00022960"/>
    </source>
</evidence>
<dbReference type="Gene3D" id="1.10.3810.10">
    <property type="entry name" value="Biosynthetic peptidoglycan transglycosylase-like"/>
    <property type="match status" value="1"/>
</dbReference>
<evidence type="ECO:0000256" key="15">
    <source>
        <dbReference type="ARBA" id="ARBA00022801"/>
    </source>
</evidence>
<dbReference type="EC" id="3.4.16.4" evidence="6"/>
<dbReference type="InterPro" id="IPR050396">
    <property type="entry name" value="Glycosyltr_51/Transpeptidase"/>
</dbReference>
<comment type="similarity">
    <text evidence="5">In the N-terminal section; belongs to the glycosyltransferase 51 family.</text>
</comment>
<dbReference type="GO" id="GO:0016787">
    <property type="term" value="F:hydrolase activity"/>
    <property type="evidence" value="ECO:0007669"/>
    <property type="project" value="UniProtKB-KW"/>
</dbReference>
<dbReference type="InterPro" id="IPR036950">
    <property type="entry name" value="PBP_transglycosylase"/>
</dbReference>
<dbReference type="Gene3D" id="2.40.50.140">
    <property type="entry name" value="Nucleic acid-binding proteins"/>
    <property type="match status" value="1"/>
</dbReference>
<evidence type="ECO:0000256" key="1">
    <source>
        <dbReference type="ARBA" id="ARBA00002624"/>
    </source>
</evidence>
<dbReference type="GO" id="GO:0016757">
    <property type="term" value="F:glycosyltransferase activity"/>
    <property type="evidence" value="ECO:0007669"/>
    <property type="project" value="UniProtKB-KW"/>
</dbReference>
<dbReference type="InterPro" id="IPR012340">
    <property type="entry name" value="NA-bd_OB-fold"/>
</dbReference>
<dbReference type="NCBIfam" id="TIGR02074">
    <property type="entry name" value="PBP_1a_fam"/>
    <property type="match status" value="1"/>
</dbReference>
<evidence type="ECO:0000256" key="4">
    <source>
        <dbReference type="ARBA" id="ARBA00007090"/>
    </source>
</evidence>
<keyword evidence="9" id="KW-0997">Cell inner membrane</keyword>
<evidence type="ECO:0000256" key="12">
    <source>
        <dbReference type="ARBA" id="ARBA00022676"/>
    </source>
</evidence>
<dbReference type="EMBL" id="JAVDVW010000002">
    <property type="protein sequence ID" value="MDR7099743.1"/>
    <property type="molecule type" value="Genomic_DNA"/>
</dbReference>
<dbReference type="Pfam" id="PF17092">
    <property type="entry name" value="PCB_OB"/>
    <property type="match status" value="1"/>
</dbReference>